<sequence>MASCVLSRLPKKAIPDIRTLEPSKLIPSDFVDLSGRSPVAYNARLADNSRIRTVSALYYAYALGDNARFPTDTRGFLYFHAPSREVRFRLLASNDPRHFAKGTDLALPSGEAWCLKTAVLATRARAAGFRALLRQDGVRMDALAESSSHRPATQPSLWQRRKHAHRVTRLGETFPVQFASRQISLAVGTPAALVSWKSPFTRSVQPQDSGQALIAFERSPLPEHRGRRVLVLRVHKISGKPQLRPERKALPNHHLYMPKEGSLIYRKKRGASLRPEPWSYDLDVQRRRVSDRVFEMFRKLWDDDVS</sequence>
<reference evidence="1" key="1">
    <citation type="submission" date="2021-02" db="EMBL/GenBank/DDBJ databases">
        <authorList>
            <consortium name="DOE Joint Genome Institute"/>
            <person name="Ahrendt S."/>
            <person name="Looney B.P."/>
            <person name="Miyauchi S."/>
            <person name="Morin E."/>
            <person name="Drula E."/>
            <person name="Courty P.E."/>
            <person name="Chicoki N."/>
            <person name="Fauchery L."/>
            <person name="Kohler A."/>
            <person name="Kuo A."/>
            <person name="Labutti K."/>
            <person name="Pangilinan J."/>
            <person name="Lipzen A."/>
            <person name="Riley R."/>
            <person name="Andreopoulos W."/>
            <person name="He G."/>
            <person name="Johnson J."/>
            <person name="Barry K.W."/>
            <person name="Grigoriev I.V."/>
            <person name="Nagy L."/>
            <person name="Hibbett D."/>
            <person name="Henrissat B."/>
            <person name="Matheny P.B."/>
            <person name="Labbe J."/>
            <person name="Martin F."/>
        </authorList>
    </citation>
    <scope>NUCLEOTIDE SEQUENCE</scope>
    <source>
        <strain evidence="1">FP105234-sp</strain>
    </source>
</reference>
<gene>
    <name evidence="1" type="ORF">FA95DRAFT_1608224</name>
</gene>
<comment type="caution">
    <text evidence="1">The sequence shown here is derived from an EMBL/GenBank/DDBJ whole genome shotgun (WGS) entry which is preliminary data.</text>
</comment>
<reference evidence="1" key="2">
    <citation type="journal article" date="2022" name="New Phytol.">
        <title>Evolutionary transition to the ectomycorrhizal habit in the genomes of a hyperdiverse lineage of mushroom-forming fungi.</title>
        <authorList>
            <person name="Looney B."/>
            <person name="Miyauchi S."/>
            <person name="Morin E."/>
            <person name="Drula E."/>
            <person name="Courty P.E."/>
            <person name="Kohler A."/>
            <person name="Kuo A."/>
            <person name="LaButti K."/>
            <person name="Pangilinan J."/>
            <person name="Lipzen A."/>
            <person name="Riley R."/>
            <person name="Andreopoulos W."/>
            <person name="He G."/>
            <person name="Johnson J."/>
            <person name="Nolan M."/>
            <person name="Tritt A."/>
            <person name="Barry K.W."/>
            <person name="Grigoriev I.V."/>
            <person name="Nagy L.G."/>
            <person name="Hibbett D."/>
            <person name="Henrissat B."/>
            <person name="Matheny P.B."/>
            <person name="Labbe J."/>
            <person name="Martin F.M."/>
        </authorList>
    </citation>
    <scope>NUCLEOTIDE SEQUENCE</scope>
    <source>
        <strain evidence="1">FP105234-sp</strain>
    </source>
</reference>
<proteinExistence type="predicted"/>
<dbReference type="EMBL" id="MU275970">
    <property type="protein sequence ID" value="KAI0044820.1"/>
    <property type="molecule type" value="Genomic_DNA"/>
</dbReference>
<evidence type="ECO:0000313" key="1">
    <source>
        <dbReference type="EMBL" id="KAI0044820.1"/>
    </source>
</evidence>
<name>A0ACB8RMH7_9AGAM</name>
<protein>
    <submittedName>
        <fullName evidence="1">Uncharacterized protein</fullName>
    </submittedName>
</protein>
<keyword evidence="2" id="KW-1185">Reference proteome</keyword>
<accession>A0ACB8RMH7</accession>
<dbReference type="Proteomes" id="UP000814033">
    <property type="component" value="Unassembled WGS sequence"/>
</dbReference>
<organism evidence="1 2">
    <name type="scientific">Auriscalpium vulgare</name>
    <dbReference type="NCBI Taxonomy" id="40419"/>
    <lineage>
        <taxon>Eukaryota</taxon>
        <taxon>Fungi</taxon>
        <taxon>Dikarya</taxon>
        <taxon>Basidiomycota</taxon>
        <taxon>Agaricomycotina</taxon>
        <taxon>Agaricomycetes</taxon>
        <taxon>Russulales</taxon>
        <taxon>Auriscalpiaceae</taxon>
        <taxon>Auriscalpium</taxon>
    </lineage>
</organism>
<evidence type="ECO:0000313" key="2">
    <source>
        <dbReference type="Proteomes" id="UP000814033"/>
    </source>
</evidence>